<feature type="domain" description="Glycosyltransferase 2-like" evidence="1">
    <location>
        <begin position="30"/>
        <end position="149"/>
    </location>
</feature>
<keyword evidence="2" id="KW-0808">Transferase</keyword>
<gene>
    <name evidence="2" type="ORF">SAMN05660964_00271</name>
</gene>
<dbReference type="Pfam" id="PF00535">
    <property type="entry name" value="Glycos_transf_2"/>
    <property type="match status" value="1"/>
</dbReference>
<organism evidence="2 3">
    <name type="scientific">Thiothrix caldifontis</name>
    <dbReference type="NCBI Taxonomy" id="525918"/>
    <lineage>
        <taxon>Bacteria</taxon>
        <taxon>Pseudomonadati</taxon>
        <taxon>Pseudomonadota</taxon>
        <taxon>Gammaproteobacteria</taxon>
        <taxon>Thiotrichales</taxon>
        <taxon>Thiotrichaceae</taxon>
        <taxon>Thiothrix</taxon>
    </lineage>
</organism>
<dbReference type="EMBL" id="FNQP01000001">
    <property type="protein sequence ID" value="SDZ78615.1"/>
    <property type="molecule type" value="Genomic_DNA"/>
</dbReference>
<dbReference type="GO" id="GO:0016740">
    <property type="term" value="F:transferase activity"/>
    <property type="evidence" value="ECO:0007669"/>
    <property type="project" value="UniProtKB-KW"/>
</dbReference>
<dbReference type="Proteomes" id="UP000199397">
    <property type="component" value="Unassembled WGS sequence"/>
</dbReference>
<accession>A0A1H3VUU9</accession>
<evidence type="ECO:0000313" key="2">
    <source>
        <dbReference type="EMBL" id="SDZ78615.1"/>
    </source>
</evidence>
<dbReference type="SUPFAM" id="SSF53448">
    <property type="entry name" value="Nucleotide-diphospho-sugar transferases"/>
    <property type="match status" value="1"/>
</dbReference>
<reference evidence="2 3" key="1">
    <citation type="submission" date="2016-10" db="EMBL/GenBank/DDBJ databases">
        <authorList>
            <person name="de Groot N.N."/>
        </authorList>
    </citation>
    <scope>NUCLEOTIDE SEQUENCE [LARGE SCALE GENOMIC DNA]</scope>
    <source>
        <strain evidence="2 3">DSM 21228</strain>
    </source>
</reference>
<dbReference type="InterPro" id="IPR029044">
    <property type="entry name" value="Nucleotide-diphossugar_trans"/>
</dbReference>
<dbReference type="OrthoDB" id="9815923at2"/>
<proteinExistence type="predicted"/>
<evidence type="ECO:0000259" key="1">
    <source>
        <dbReference type="Pfam" id="PF00535"/>
    </source>
</evidence>
<name>A0A1H3VUU9_9GAMM</name>
<sequence length="286" mass="33462">MKVSACTFIRNGQILGYPFIQSIQSILPIVDEFVIAVGQGDDDTLTILQSLNEPKLRLIETTWNETMRAKGYVYGQQKMIAQFACTGDWIFYLEADEVVHENDLPAIKASMQQHWQDEAVEALIFDYLHFYGNANTYLWSPGWYRRAPRIIKASVRSYAPDGLFWLVLDSNKHGRYPRAAHTGATMYHYGWVRSEAQMNLKASKVEKYWNKRNDTVDYAEMDARILREFTGSHPAIVQDWLPTATGIFPTNPDYRPSKKQQRHWWMLKVERWFGLELSKKHYRLIR</sequence>
<evidence type="ECO:0000313" key="3">
    <source>
        <dbReference type="Proteomes" id="UP000199397"/>
    </source>
</evidence>
<dbReference type="InterPro" id="IPR001173">
    <property type="entry name" value="Glyco_trans_2-like"/>
</dbReference>
<dbReference type="Gene3D" id="3.90.550.10">
    <property type="entry name" value="Spore Coat Polysaccharide Biosynthesis Protein SpsA, Chain A"/>
    <property type="match status" value="1"/>
</dbReference>
<dbReference type="AlphaFoldDB" id="A0A1H3VUU9"/>
<protein>
    <submittedName>
        <fullName evidence="2">Glycosyl transferase family 2</fullName>
    </submittedName>
</protein>
<dbReference type="RefSeq" id="WP_093064599.1">
    <property type="nucleotide sequence ID" value="NZ_FNQP01000001.1"/>
</dbReference>
<keyword evidence="3" id="KW-1185">Reference proteome</keyword>
<dbReference type="STRING" id="525918.SAMN05660964_00271"/>